<dbReference type="AlphaFoldDB" id="A0AAV3UI74"/>
<keyword evidence="1" id="KW-1133">Transmembrane helix</keyword>
<gene>
    <name evidence="2" type="ORF">GCM10025751_26460</name>
</gene>
<protein>
    <submittedName>
        <fullName evidence="2">Uncharacterized protein</fullName>
    </submittedName>
</protein>
<dbReference type="EMBL" id="BAABKX010000008">
    <property type="protein sequence ID" value="GAA5051374.1"/>
    <property type="molecule type" value="Genomic_DNA"/>
</dbReference>
<proteinExistence type="predicted"/>
<feature type="transmembrane region" description="Helical" evidence="1">
    <location>
        <begin position="32"/>
        <end position="53"/>
    </location>
</feature>
<name>A0AAV3UI74_9EURY</name>
<organism evidence="2 3">
    <name type="scientific">Haladaptatus pallidirubidus</name>
    <dbReference type="NCBI Taxonomy" id="1008152"/>
    <lineage>
        <taxon>Archaea</taxon>
        <taxon>Methanobacteriati</taxon>
        <taxon>Methanobacteriota</taxon>
        <taxon>Stenosarchaea group</taxon>
        <taxon>Halobacteria</taxon>
        <taxon>Halobacteriales</taxon>
        <taxon>Haladaptataceae</taxon>
        <taxon>Haladaptatus</taxon>
    </lineage>
</organism>
<comment type="caution">
    <text evidence="2">The sequence shown here is derived from an EMBL/GenBank/DDBJ whole genome shotgun (WGS) entry which is preliminary data.</text>
</comment>
<keyword evidence="3" id="KW-1185">Reference proteome</keyword>
<reference evidence="2 3" key="1">
    <citation type="journal article" date="2019" name="Int. J. Syst. Evol. Microbiol.">
        <title>The Global Catalogue of Microorganisms (GCM) 10K type strain sequencing project: providing services to taxonomists for standard genome sequencing and annotation.</title>
        <authorList>
            <consortium name="The Broad Institute Genomics Platform"/>
            <consortium name="The Broad Institute Genome Sequencing Center for Infectious Disease"/>
            <person name="Wu L."/>
            <person name="Ma J."/>
        </authorList>
    </citation>
    <scope>NUCLEOTIDE SEQUENCE [LARGE SCALE GENOMIC DNA]</scope>
    <source>
        <strain evidence="2 3">JCM 17504</strain>
    </source>
</reference>
<keyword evidence="1" id="KW-0812">Transmembrane</keyword>
<evidence type="ECO:0000313" key="2">
    <source>
        <dbReference type="EMBL" id="GAA5051374.1"/>
    </source>
</evidence>
<dbReference type="Proteomes" id="UP001501729">
    <property type="component" value="Unassembled WGS sequence"/>
</dbReference>
<evidence type="ECO:0000256" key="1">
    <source>
        <dbReference type="SAM" id="Phobius"/>
    </source>
</evidence>
<evidence type="ECO:0000313" key="3">
    <source>
        <dbReference type="Proteomes" id="UP001501729"/>
    </source>
</evidence>
<sequence>MSVSRSFHVNLGKEGALWERNVLFIQTIYKKIYTMVKMSGIGFGILLILATLFGGDVDDDLRN</sequence>
<keyword evidence="1" id="KW-0472">Membrane</keyword>
<accession>A0AAV3UI74</accession>